<name>A0AAV9PE45_9PEZI</name>
<accession>A0AAV9PE45</accession>
<dbReference type="EMBL" id="JAVRRT010000005">
    <property type="protein sequence ID" value="KAK5171933.1"/>
    <property type="molecule type" value="Genomic_DNA"/>
</dbReference>
<protein>
    <submittedName>
        <fullName evidence="2">Uncharacterized protein</fullName>
    </submittedName>
</protein>
<reference evidence="2 3" key="1">
    <citation type="submission" date="2023-08" db="EMBL/GenBank/DDBJ databases">
        <title>Black Yeasts Isolated from many extreme environments.</title>
        <authorList>
            <person name="Coleine C."/>
            <person name="Stajich J.E."/>
            <person name="Selbmann L."/>
        </authorList>
    </citation>
    <scope>NUCLEOTIDE SEQUENCE [LARGE SCALE GENOMIC DNA]</scope>
    <source>
        <strain evidence="2 3">CCFEE 5935</strain>
    </source>
</reference>
<feature type="compositionally biased region" description="Polar residues" evidence="1">
    <location>
        <begin position="271"/>
        <end position="280"/>
    </location>
</feature>
<comment type="caution">
    <text evidence="2">The sequence shown here is derived from an EMBL/GenBank/DDBJ whole genome shotgun (WGS) entry which is preliminary data.</text>
</comment>
<organism evidence="2 3">
    <name type="scientific">Saxophila tyrrhenica</name>
    <dbReference type="NCBI Taxonomy" id="1690608"/>
    <lineage>
        <taxon>Eukaryota</taxon>
        <taxon>Fungi</taxon>
        <taxon>Dikarya</taxon>
        <taxon>Ascomycota</taxon>
        <taxon>Pezizomycotina</taxon>
        <taxon>Dothideomycetes</taxon>
        <taxon>Dothideomycetidae</taxon>
        <taxon>Mycosphaerellales</taxon>
        <taxon>Extremaceae</taxon>
        <taxon>Saxophila</taxon>
    </lineage>
</organism>
<dbReference type="RefSeq" id="XP_064660777.1">
    <property type="nucleotide sequence ID" value="XM_064800826.1"/>
</dbReference>
<gene>
    <name evidence="2" type="ORF">LTR77_003570</name>
</gene>
<evidence type="ECO:0000313" key="2">
    <source>
        <dbReference type="EMBL" id="KAK5171933.1"/>
    </source>
</evidence>
<feature type="region of interest" description="Disordered" evidence="1">
    <location>
        <begin position="102"/>
        <end position="121"/>
    </location>
</feature>
<feature type="compositionally biased region" description="Polar residues" evidence="1">
    <location>
        <begin position="51"/>
        <end position="65"/>
    </location>
</feature>
<feature type="region of interest" description="Disordered" evidence="1">
    <location>
        <begin position="1"/>
        <end position="31"/>
    </location>
</feature>
<feature type="region of interest" description="Disordered" evidence="1">
    <location>
        <begin position="51"/>
        <end position="85"/>
    </location>
</feature>
<feature type="region of interest" description="Disordered" evidence="1">
    <location>
        <begin position="271"/>
        <end position="290"/>
    </location>
</feature>
<proteinExistence type="predicted"/>
<evidence type="ECO:0000256" key="1">
    <source>
        <dbReference type="SAM" id="MobiDB-lite"/>
    </source>
</evidence>
<dbReference type="AlphaFoldDB" id="A0AAV9PE45"/>
<evidence type="ECO:0000313" key="3">
    <source>
        <dbReference type="Proteomes" id="UP001337655"/>
    </source>
</evidence>
<feature type="compositionally biased region" description="Low complexity" evidence="1">
    <location>
        <begin position="106"/>
        <end position="121"/>
    </location>
</feature>
<dbReference type="GeneID" id="89924916"/>
<sequence length="376" mass="40349">MAASSEEALRVEDVEPSPLDLPEPMLQDEGTTDDLELAAYCATVAVTDFASPSTSQRLPMNTKPTQPSPKPKRIRPGLERNSSSFSSISSYFKHPFSHIKGRNKSFRGSNSSSSKSASTISSPEIQAMIKGKVVPDLHAVNKALEAANGSLDDSEGGKLTCAKELNAIAAGIEAAHRDGKKLLVEAMQARSAGKPEICRAKCIQIIHSPFAEVEMKVYASNVLSTQASVGQAEHFLDKSVALVEGSTHDEAEKDQMLAVVAMLRASAKTRVGTTRTTSNAEEAADHQKSEDWLHRGGREWHRGVVADAAKKGNAHLGPPDSTTMNDVSTTPRTDKILKWAGEGRKKGTLGHARTNEEILCTCGTPGKGRMCLVHWA</sequence>
<keyword evidence="3" id="KW-1185">Reference proteome</keyword>
<dbReference type="Proteomes" id="UP001337655">
    <property type="component" value="Unassembled WGS sequence"/>
</dbReference>